<evidence type="ECO:0000256" key="3">
    <source>
        <dbReference type="ARBA" id="ARBA00022801"/>
    </source>
</evidence>
<evidence type="ECO:0000256" key="2">
    <source>
        <dbReference type="ARBA" id="ARBA00022670"/>
    </source>
</evidence>
<dbReference type="InterPro" id="IPR038765">
    <property type="entry name" value="Papain-like_cys_pep_sf"/>
</dbReference>
<evidence type="ECO:0000259" key="6">
    <source>
        <dbReference type="PROSITE" id="PS50600"/>
    </source>
</evidence>
<evidence type="ECO:0000313" key="7">
    <source>
        <dbReference type="EMBL" id="KAK4543999.1"/>
    </source>
</evidence>
<reference evidence="7 8" key="1">
    <citation type="submission" date="2021-11" db="EMBL/GenBank/DDBJ databases">
        <title>Black yeast isolated from Biological Soil Crust.</title>
        <authorList>
            <person name="Kurbessoian T."/>
        </authorList>
    </citation>
    <scope>NUCLEOTIDE SEQUENCE [LARGE SCALE GENOMIC DNA]</scope>
    <source>
        <strain evidence="7 8">CCFEE 5522</strain>
    </source>
</reference>
<evidence type="ECO:0000313" key="8">
    <source>
        <dbReference type="Proteomes" id="UP001324427"/>
    </source>
</evidence>
<dbReference type="Proteomes" id="UP001324427">
    <property type="component" value="Unassembled WGS sequence"/>
</dbReference>
<dbReference type="EMBL" id="JAVFHQ010000028">
    <property type="protein sequence ID" value="KAK4543999.1"/>
    <property type="molecule type" value="Genomic_DNA"/>
</dbReference>
<dbReference type="InterPro" id="IPR003653">
    <property type="entry name" value="Peptidase_C48_C"/>
</dbReference>
<sequence length="437" mass="48262">MPSLSSILGVAFAAATVVSAMASPNERRDDTAGFQACNTPYEKQFGLCTVLDTVVSQESWYRTVDACWPFFKRWQQDPAPKLASPGIVDIRTILQLLPQQPLEDCILAAYFALLVAARPQTAVVSSVALTAFSQGFVNNDKLLGHVDAATTEIIMPLLTSGHWLLILVRLDKQARTWSAAIFDSFGPNTKYAAEAERIVNDLTSRRRKSQDSTFSGWGAIAVEKLRVPETLRQRNAYDCGIYAICAAVALIHRRELPTTLDCEFERRRIASALADQYRRVRNHQEKASQVETHNATVGDMRSHQSAASGAQSHQPAVRSSQQAASEVPNCQEATREMRSRHKEASGVQSHQEDPTEVRSHQEDTIEVRSHRQANSDLPGRQQARSANGLSKRESSGDRGGPTKKTRTAYIPGTEDGFNTSDSDDIKADPDYEDKFNG</sequence>
<feature type="compositionally biased region" description="Basic and acidic residues" evidence="4">
    <location>
        <begin position="423"/>
        <end position="437"/>
    </location>
</feature>
<feature type="compositionally biased region" description="Basic and acidic residues" evidence="4">
    <location>
        <begin position="350"/>
        <end position="369"/>
    </location>
</feature>
<organism evidence="7 8">
    <name type="scientific">Oleoguttula mirabilis</name>
    <dbReference type="NCBI Taxonomy" id="1507867"/>
    <lineage>
        <taxon>Eukaryota</taxon>
        <taxon>Fungi</taxon>
        <taxon>Dikarya</taxon>
        <taxon>Ascomycota</taxon>
        <taxon>Pezizomycotina</taxon>
        <taxon>Dothideomycetes</taxon>
        <taxon>Dothideomycetidae</taxon>
        <taxon>Mycosphaerellales</taxon>
        <taxon>Teratosphaeriaceae</taxon>
        <taxon>Oleoguttula</taxon>
    </lineage>
</organism>
<dbReference type="Pfam" id="PF02902">
    <property type="entry name" value="Peptidase_C48"/>
    <property type="match status" value="1"/>
</dbReference>
<feature type="domain" description="Ubiquitin-like protease family profile" evidence="6">
    <location>
        <begin position="86"/>
        <end position="250"/>
    </location>
</feature>
<name>A0AAV9JFC3_9PEZI</name>
<evidence type="ECO:0000256" key="1">
    <source>
        <dbReference type="ARBA" id="ARBA00005234"/>
    </source>
</evidence>
<feature type="signal peptide" evidence="5">
    <location>
        <begin position="1"/>
        <end position="22"/>
    </location>
</feature>
<accession>A0AAV9JFC3</accession>
<dbReference type="GO" id="GO:0019783">
    <property type="term" value="F:ubiquitin-like protein peptidase activity"/>
    <property type="evidence" value="ECO:0007669"/>
    <property type="project" value="UniProtKB-ARBA"/>
</dbReference>
<dbReference type="AlphaFoldDB" id="A0AAV9JFC3"/>
<dbReference type="PROSITE" id="PS50600">
    <property type="entry name" value="ULP_PROTEASE"/>
    <property type="match status" value="1"/>
</dbReference>
<keyword evidence="8" id="KW-1185">Reference proteome</keyword>
<dbReference type="GO" id="GO:0006508">
    <property type="term" value="P:proteolysis"/>
    <property type="evidence" value="ECO:0007669"/>
    <property type="project" value="UniProtKB-KW"/>
</dbReference>
<comment type="caution">
    <text evidence="7">The sequence shown here is derived from an EMBL/GenBank/DDBJ whole genome shotgun (WGS) entry which is preliminary data.</text>
</comment>
<dbReference type="Gene3D" id="3.40.395.10">
    <property type="entry name" value="Adenoviral Proteinase, Chain A"/>
    <property type="match status" value="1"/>
</dbReference>
<evidence type="ECO:0000256" key="4">
    <source>
        <dbReference type="SAM" id="MobiDB-lite"/>
    </source>
</evidence>
<feature type="chain" id="PRO_5043552676" description="Ubiquitin-like protease family profile domain-containing protein" evidence="5">
    <location>
        <begin position="23"/>
        <end position="437"/>
    </location>
</feature>
<keyword evidence="2" id="KW-0645">Protease</keyword>
<proteinExistence type="inferred from homology"/>
<feature type="region of interest" description="Disordered" evidence="4">
    <location>
        <begin position="299"/>
        <end position="437"/>
    </location>
</feature>
<keyword evidence="5" id="KW-0732">Signal</keyword>
<protein>
    <recommendedName>
        <fullName evidence="6">Ubiquitin-like protease family profile domain-containing protein</fullName>
    </recommendedName>
</protein>
<evidence type="ECO:0000256" key="5">
    <source>
        <dbReference type="SAM" id="SignalP"/>
    </source>
</evidence>
<dbReference type="GO" id="GO:0008234">
    <property type="term" value="F:cysteine-type peptidase activity"/>
    <property type="evidence" value="ECO:0007669"/>
    <property type="project" value="InterPro"/>
</dbReference>
<comment type="similarity">
    <text evidence="1">Belongs to the peptidase C48 family.</text>
</comment>
<feature type="compositionally biased region" description="Low complexity" evidence="4">
    <location>
        <begin position="303"/>
        <end position="316"/>
    </location>
</feature>
<gene>
    <name evidence="7" type="ORF">LTR36_004773</name>
</gene>
<keyword evidence="3" id="KW-0378">Hydrolase</keyword>
<dbReference type="SUPFAM" id="SSF54001">
    <property type="entry name" value="Cysteine proteinases"/>
    <property type="match status" value="1"/>
</dbReference>